<gene>
    <name evidence="1" type="ORF">LSAA_10814</name>
</gene>
<dbReference type="OrthoDB" id="25778at2759"/>
<protein>
    <submittedName>
        <fullName evidence="1">(salmon louse) hypothetical protein</fullName>
    </submittedName>
</protein>
<evidence type="ECO:0000313" key="2">
    <source>
        <dbReference type="Proteomes" id="UP000675881"/>
    </source>
</evidence>
<dbReference type="AlphaFoldDB" id="A0A7R8CYF5"/>
<keyword evidence="2" id="KW-1185">Reference proteome</keyword>
<sequence>MMYSSSALRRVSVETKIPGVEYVPSPVTESSLLETVGSFINEVQTIADSTSDPKIQVTWARFEMSDINDPSLHGNEPPLLLIFRYFGSCVLRYFVSEFLVSRLHLGCPSLEYPFLLWGKAVEVLSWKHFTLKTLRILPTPILNPDGENDNFAHLRPLIVLSEISGSGIPFSSASFMSLKTGRTST</sequence>
<accession>A0A7R8CYF5</accession>
<organism evidence="1 2">
    <name type="scientific">Lepeophtheirus salmonis</name>
    <name type="common">Salmon louse</name>
    <name type="synonym">Caligus salmonis</name>
    <dbReference type="NCBI Taxonomy" id="72036"/>
    <lineage>
        <taxon>Eukaryota</taxon>
        <taxon>Metazoa</taxon>
        <taxon>Ecdysozoa</taxon>
        <taxon>Arthropoda</taxon>
        <taxon>Crustacea</taxon>
        <taxon>Multicrustacea</taxon>
        <taxon>Hexanauplia</taxon>
        <taxon>Copepoda</taxon>
        <taxon>Siphonostomatoida</taxon>
        <taxon>Caligidae</taxon>
        <taxon>Lepeophtheirus</taxon>
    </lineage>
</organism>
<evidence type="ECO:0000313" key="1">
    <source>
        <dbReference type="EMBL" id="CAF2940849.1"/>
    </source>
</evidence>
<name>A0A7R8CYF5_LEPSM</name>
<dbReference type="Proteomes" id="UP000675881">
    <property type="component" value="Chromosome 5"/>
</dbReference>
<dbReference type="EMBL" id="HG994584">
    <property type="protein sequence ID" value="CAF2940849.1"/>
    <property type="molecule type" value="Genomic_DNA"/>
</dbReference>
<proteinExistence type="predicted"/>
<reference evidence="1" key="1">
    <citation type="submission" date="2021-02" db="EMBL/GenBank/DDBJ databases">
        <authorList>
            <person name="Bekaert M."/>
        </authorList>
    </citation>
    <scope>NUCLEOTIDE SEQUENCE</scope>
    <source>
        <strain evidence="1">IoA-00</strain>
    </source>
</reference>